<protein>
    <submittedName>
        <fullName evidence="2">ParB/Srx family N-terminal domain-containing protein</fullName>
    </submittedName>
</protein>
<sequence>MPRLSPIPVSDLLLDQKNARLGEEQSSQQATIHALAQQQGRRLVRLAESIVDRGLDIAQPFTVVATGDKKQSYVVLEGNRRTLALKALETPTIVQSALSTGDFKKLLSLSARFMAKPIEEVGCALYEPAEEADAIAFVISRHGGAQEGAGLVEWDSDEKDRFLARHGAVGSRSYSGQVLEFIDELDGPSELKTRISTTLQRLLKSSDTRAKLGLDVVDGELVSHYPVEQVARGLRKIVDDLRTRRKRVPDLYDQKQREEYLKSFTSAELPDPATKLKAASRLSDLPKGKTTPVAPKSKPKKTVKAKPARTSVAASDAKINPTPQRLNSIYNELVTLNADQAPNAGSVLFRVFVELSVDDYIVRHALMTEEVRRNLPLAKRLKEANAHLLAASAIPPQLHKTVDQIANSTHGLAAGLTTLNQYVHNSYSFPKPSELRLSWDELQPFLEAIWK</sequence>
<dbReference type="CDD" id="cd16387">
    <property type="entry name" value="ParB_N_Srx"/>
    <property type="match status" value="1"/>
</dbReference>
<keyword evidence="3" id="KW-1185">Reference proteome</keyword>
<evidence type="ECO:0000313" key="2">
    <source>
        <dbReference type="EMBL" id="MDJ1113257.1"/>
    </source>
</evidence>
<dbReference type="EMBL" id="JASJND010000001">
    <property type="protein sequence ID" value="MDJ1113257.1"/>
    <property type="molecule type" value="Genomic_DNA"/>
</dbReference>
<evidence type="ECO:0000256" key="1">
    <source>
        <dbReference type="SAM" id="MobiDB-lite"/>
    </source>
</evidence>
<evidence type="ECO:0000313" key="3">
    <source>
        <dbReference type="Proteomes" id="UP001321481"/>
    </source>
</evidence>
<proteinExistence type="predicted"/>
<dbReference type="SUPFAM" id="SSF110849">
    <property type="entry name" value="ParB/Sulfiredoxin"/>
    <property type="match status" value="1"/>
</dbReference>
<accession>A0ABT6ZAR8</accession>
<feature type="compositionally biased region" description="Basic residues" evidence="1">
    <location>
        <begin position="297"/>
        <end position="307"/>
    </location>
</feature>
<dbReference type="Proteomes" id="UP001321481">
    <property type="component" value="Unassembled WGS sequence"/>
</dbReference>
<feature type="region of interest" description="Disordered" evidence="1">
    <location>
        <begin position="279"/>
        <end position="316"/>
    </location>
</feature>
<name>A0ABT6ZAR8_9MICO</name>
<reference evidence="2 3" key="1">
    <citation type="submission" date="2023-05" db="EMBL/GenBank/DDBJ databases">
        <title>Microbacterium dauci sp.nov., Isolated from Carrot Rhizosphere Soil.</title>
        <authorList>
            <person name="Xiao Z."/>
            <person name="Zheng J."/>
        </authorList>
    </citation>
    <scope>NUCLEOTIDE SEQUENCE [LARGE SCALE GENOMIC DNA]</scope>
    <source>
        <strain evidence="2 3">LX3-4</strain>
    </source>
</reference>
<comment type="caution">
    <text evidence="2">The sequence shown here is derived from an EMBL/GenBank/DDBJ whole genome shotgun (WGS) entry which is preliminary data.</text>
</comment>
<dbReference type="InterPro" id="IPR036086">
    <property type="entry name" value="ParB/Sulfiredoxin_sf"/>
</dbReference>
<dbReference type="Gene3D" id="3.90.1530.30">
    <property type="match status" value="1"/>
</dbReference>
<organism evidence="2 3">
    <name type="scientific">Microbacterium dauci</name>
    <dbReference type="NCBI Taxonomy" id="3048008"/>
    <lineage>
        <taxon>Bacteria</taxon>
        <taxon>Bacillati</taxon>
        <taxon>Actinomycetota</taxon>
        <taxon>Actinomycetes</taxon>
        <taxon>Micrococcales</taxon>
        <taxon>Microbacteriaceae</taxon>
        <taxon>Microbacterium</taxon>
    </lineage>
</organism>
<dbReference type="RefSeq" id="WP_283714548.1">
    <property type="nucleotide sequence ID" value="NZ_JASJND010000001.1"/>
</dbReference>
<gene>
    <name evidence="2" type="ORF">QNI14_02185</name>
</gene>